<sequence length="95" mass="10735">MLRLQNKLTRMSYREERSTRSPHPDPARQNTTPDEKCEILDGCQLRVAGSRFQPFATTSHHLQTGRAASVPEMVTLITKISQLSRFLEPGGVRTV</sequence>
<feature type="compositionally biased region" description="Basic and acidic residues" evidence="1">
    <location>
        <begin position="12"/>
        <end position="26"/>
    </location>
</feature>
<dbReference type="VEuPathDB" id="FungiDB:SPSK_10930"/>
<feature type="region of interest" description="Disordered" evidence="1">
    <location>
        <begin position="1"/>
        <end position="35"/>
    </location>
</feature>
<evidence type="ECO:0000256" key="1">
    <source>
        <dbReference type="SAM" id="MobiDB-lite"/>
    </source>
</evidence>
<accession>A0A0F2M7E4</accession>
<dbReference type="EMBL" id="AXCR01000007">
    <property type="protein sequence ID" value="KJR85557.1"/>
    <property type="molecule type" value="Genomic_DNA"/>
</dbReference>
<dbReference type="KEGG" id="ssck:SPSK_10930"/>
<dbReference type="Proteomes" id="UP000033710">
    <property type="component" value="Unassembled WGS sequence"/>
</dbReference>
<evidence type="ECO:0000313" key="3">
    <source>
        <dbReference type="Proteomes" id="UP000033710"/>
    </source>
</evidence>
<organism evidence="2 3">
    <name type="scientific">Sporothrix schenckii 1099-18</name>
    <dbReference type="NCBI Taxonomy" id="1397361"/>
    <lineage>
        <taxon>Eukaryota</taxon>
        <taxon>Fungi</taxon>
        <taxon>Dikarya</taxon>
        <taxon>Ascomycota</taxon>
        <taxon>Pezizomycotina</taxon>
        <taxon>Sordariomycetes</taxon>
        <taxon>Sordariomycetidae</taxon>
        <taxon>Ophiostomatales</taxon>
        <taxon>Ophiostomataceae</taxon>
        <taxon>Sporothrix</taxon>
    </lineage>
</organism>
<reference evidence="2 3" key="1">
    <citation type="journal article" date="2014" name="BMC Genomics">
        <title>Comparative genomics of the major fungal agents of human and animal Sporotrichosis: Sporothrix schenckii and Sporothrix brasiliensis.</title>
        <authorList>
            <person name="Teixeira M.M."/>
            <person name="de Almeida L.G."/>
            <person name="Kubitschek-Barreira P."/>
            <person name="Alves F.L."/>
            <person name="Kioshima E.S."/>
            <person name="Abadio A.K."/>
            <person name="Fernandes L."/>
            <person name="Derengowski L.S."/>
            <person name="Ferreira K.S."/>
            <person name="Souza R.C."/>
            <person name="Ruiz J.C."/>
            <person name="de Andrade N.C."/>
            <person name="Paes H.C."/>
            <person name="Nicola A.M."/>
            <person name="Albuquerque P."/>
            <person name="Gerber A.L."/>
            <person name="Martins V.P."/>
            <person name="Peconick L.D."/>
            <person name="Neto A.V."/>
            <person name="Chaucanez C.B."/>
            <person name="Silva P.A."/>
            <person name="Cunha O.L."/>
            <person name="de Oliveira F.F."/>
            <person name="dos Santos T.C."/>
            <person name="Barros A.L."/>
            <person name="Soares M.A."/>
            <person name="de Oliveira L.M."/>
            <person name="Marini M.M."/>
            <person name="Villalobos-Duno H."/>
            <person name="Cunha M.M."/>
            <person name="de Hoog S."/>
            <person name="da Silveira J.F."/>
            <person name="Henrissat B."/>
            <person name="Nino-Vega G.A."/>
            <person name="Cisalpino P.S."/>
            <person name="Mora-Montes H.M."/>
            <person name="Almeida S.R."/>
            <person name="Stajich J.E."/>
            <person name="Lopes-Bezerra L.M."/>
            <person name="Vasconcelos A.T."/>
            <person name="Felipe M.S."/>
        </authorList>
    </citation>
    <scope>NUCLEOTIDE SEQUENCE [LARGE SCALE GENOMIC DNA]</scope>
    <source>
        <strain evidence="2 3">1099-18</strain>
    </source>
</reference>
<protein>
    <submittedName>
        <fullName evidence="2">Uncharacterized protein</fullName>
    </submittedName>
</protein>
<evidence type="ECO:0000313" key="2">
    <source>
        <dbReference type="EMBL" id="KJR85557.1"/>
    </source>
</evidence>
<proteinExistence type="predicted"/>
<dbReference type="GeneID" id="27672439"/>
<comment type="caution">
    <text evidence="2">The sequence shown here is derived from an EMBL/GenBank/DDBJ whole genome shotgun (WGS) entry which is preliminary data.</text>
</comment>
<dbReference type="RefSeq" id="XP_016588233.1">
    <property type="nucleotide sequence ID" value="XM_016737162.1"/>
</dbReference>
<dbReference type="AlphaFoldDB" id="A0A0F2M7E4"/>
<gene>
    <name evidence="2" type="ORF">SPSK_10930</name>
</gene>
<name>A0A0F2M7E4_SPOSC</name>
<reference evidence="2 3" key="2">
    <citation type="journal article" date="2015" name="Eukaryot. Cell">
        <title>Asexual propagation of a virulent clone complex in a human and feline outbreak of sporotrichosis.</title>
        <authorList>
            <person name="Teixeira Mde M."/>
            <person name="Rodrigues A.M."/>
            <person name="Tsui C.K."/>
            <person name="de Almeida L.G."/>
            <person name="Van Diepeningen A.D."/>
            <person name="van den Ende B.G."/>
            <person name="Fernandes G.F."/>
            <person name="Kano R."/>
            <person name="Hamelin R.C."/>
            <person name="Lopes-Bezerra L.M."/>
            <person name="Vasconcelos A.T."/>
            <person name="de Hoog S."/>
            <person name="de Camargo Z.P."/>
            <person name="Felipe M.S."/>
        </authorList>
    </citation>
    <scope>NUCLEOTIDE SEQUENCE [LARGE SCALE GENOMIC DNA]</scope>
    <source>
        <strain evidence="2 3">1099-18</strain>
    </source>
</reference>